<reference evidence="2 3" key="1">
    <citation type="submission" date="2020-02" db="EMBL/GenBank/DDBJ databases">
        <title>Characterization of phylogenetic diversity of novel bifidobacterial species isolated in Czech ZOOs.</title>
        <authorList>
            <person name="Lugli G.A."/>
            <person name="Vera N.B."/>
            <person name="Ventura M."/>
        </authorList>
    </citation>
    <scope>NUCLEOTIDE SEQUENCE [LARGE SCALE GENOMIC DNA]</scope>
    <source>
        <strain evidence="2 3">DSM 109963</strain>
    </source>
</reference>
<gene>
    <name evidence="2" type="ORF">G1C94_0409</name>
</gene>
<feature type="compositionally biased region" description="Basic and acidic residues" evidence="1">
    <location>
        <begin position="1"/>
        <end position="12"/>
    </location>
</feature>
<dbReference type="Proteomes" id="UP000553756">
    <property type="component" value="Unassembled WGS sequence"/>
</dbReference>
<keyword evidence="3" id="KW-1185">Reference proteome</keyword>
<sequence>MPPALHDDDKQGNHGRAHAHAQGEQDAPVFPALPVGIVSESLLFLFGLLSDLFGDVFPQSFPFAVEFRPVAFEARFILLECGFAVEDAPTMLFLFCAIVFPPFGFFEQPARLVEFGELFPERPIR</sequence>
<organism evidence="2 3">
    <name type="scientific">Bifidobacterium panos</name>
    <dbReference type="NCBI Taxonomy" id="2675321"/>
    <lineage>
        <taxon>Bacteria</taxon>
        <taxon>Bacillati</taxon>
        <taxon>Actinomycetota</taxon>
        <taxon>Actinomycetes</taxon>
        <taxon>Bifidobacteriales</taxon>
        <taxon>Bifidobacteriaceae</taxon>
        <taxon>Bifidobacterium</taxon>
    </lineage>
</organism>
<evidence type="ECO:0000313" key="2">
    <source>
        <dbReference type="EMBL" id="NMN01788.1"/>
    </source>
</evidence>
<feature type="region of interest" description="Disordered" evidence="1">
    <location>
        <begin position="1"/>
        <end position="23"/>
    </location>
</feature>
<evidence type="ECO:0000256" key="1">
    <source>
        <dbReference type="SAM" id="MobiDB-lite"/>
    </source>
</evidence>
<dbReference type="EMBL" id="JAAIIJ010000004">
    <property type="protein sequence ID" value="NMN01788.1"/>
    <property type="molecule type" value="Genomic_DNA"/>
</dbReference>
<protein>
    <submittedName>
        <fullName evidence="2">Uncharacterized protein</fullName>
    </submittedName>
</protein>
<evidence type="ECO:0000313" key="3">
    <source>
        <dbReference type="Proteomes" id="UP000553756"/>
    </source>
</evidence>
<name>A0ABX1SVC7_9BIFI</name>
<accession>A0ABX1SVC7</accession>
<comment type="caution">
    <text evidence="2">The sequence shown here is derived from an EMBL/GenBank/DDBJ whole genome shotgun (WGS) entry which is preliminary data.</text>
</comment>
<proteinExistence type="predicted"/>